<protein>
    <submittedName>
        <fullName evidence="2">Uncharacterized protein</fullName>
    </submittedName>
</protein>
<gene>
    <name evidence="2" type="ORF">BK138_23670</name>
</gene>
<dbReference type="AlphaFoldDB" id="A0A1R1EJ48"/>
<dbReference type="STRING" id="297318.BK138_23670"/>
<evidence type="ECO:0000313" key="3">
    <source>
        <dbReference type="Proteomes" id="UP000187172"/>
    </source>
</evidence>
<feature type="transmembrane region" description="Helical" evidence="1">
    <location>
        <begin position="47"/>
        <end position="72"/>
    </location>
</feature>
<dbReference type="RefSeq" id="WP_076173272.1">
    <property type="nucleotide sequence ID" value="NZ_MRTP01000008.1"/>
</dbReference>
<keyword evidence="1" id="KW-1133">Transmembrane helix</keyword>
<keyword evidence="1" id="KW-0812">Transmembrane</keyword>
<evidence type="ECO:0000256" key="1">
    <source>
        <dbReference type="SAM" id="Phobius"/>
    </source>
</evidence>
<evidence type="ECO:0000313" key="2">
    <source>
        <dbReference type="EMBL" id="OMF51846.1"/>
    </source>
</evidence>
<organism evidence="2 3">
    <name type="scientific">Paenibacillus rhizosphaerae</name>
    <dbReference type="NCBI Taxonomy" id="297318"/>
    <lineage>
        <taxon>Bacteria</taxon>
        <taxon>Bacillati</taxon>
        <taxon>Bacillota</taxon>
        <taxon>Bacilli</taxon>
        <taxon>Bacillales</taxon>
        <taxon>Paenibacillaceae</taxon>
        <taxon>Paenibacillus</taxon>
    </lineage>
</organism>
<dbReference type="EMBL" id="MRTP01000008">
    <property type="protein sequence ID" value="OMF51846.1"/>
    <property type="molecule type" value="Genomic_DNA"/>
</dbReference>
<accession>A0A1R1EJ48</accession>
<name>A0A1R1EJ48_9BACL</name>
<proteinExistence type="predicted"/>
<sequence length="95" mass="10742">MRLMGMMLLGAGLLLVGLGGFEKVLIYAAHAQNINDVHTLKDLTPDYIWNITNITLVGGIVIAVLGLFLFLYRRIASDIQQQNQEFEDRIRRDQP</sequence>
<dbReference type="Proteomes" id="UP000187172">
    <property type="component" value="Unassembled WGS sequence"/>
</dbReference>
<comment type="caution">
    <text evidence="2">The sequence shown here is derived from an EMBL/GenBank/DDBJ whole genome shotgun (WGS) entry which is preliminary data.</text>
</comment>
<keyword evidence="3" id="KW-1185">Reference proteome</keyword>
<keyword evidence="1" id="KW-0472">Membrane</keyword>
<reference evidence="2 3" key="1">
    <citation type="submission" date="2016-11" db="EMBL/GenBank/DDBJ databases">
        <title>Paenibacillus species isolates.</title>
        <authorList>
            <person name="Beno S.M."/>
        </authorList>
    </citation>
    <scope>NUCLEOTIDE SEQUENCE [LARGE SCALE GENOMIC DNA]</scope>
    <source>
        <strain evidence="2 3">FSL R5-0378</strain>
    </source>
</reference>